<dbReference type="GO" id="GO:0003676">
    <property type="term" value="F:nucleic acid binding"/>
    <property type="evidence" value="ECO:0007669"/>
    <property type="project" value="InterPro"/>
</dbReference>
<name>A0A8T2BQ41_ARASU</name>
<comment type="caution">
    <text evidence="2">The sequence shown here is derived from an EMBL/GenBank/DDBJ whole genome shotgun (WGS) entry which is preliminary data.</text>
</comment>
<evidence type="ECO:0000313" key="3">
    <source>
        <dbReference type="Proteomes" id="UP000694251"/>
    </source>
</evidence>
<protein>
    <submittedName>
        <fullName evidence="2">Ribonuclease H-like superfamily</fullName>
    </submittedName>
</protein>
<proteinExistence type="predicted"/>
<dbReference type="InterPro" id="IPR002156">
    <property type="entry name" value="RNaseH_domain"/>
</dbReference>
<dbReference type="InterPro" id="IPR053151">
    <property type="entry name" value="RNase_H-like"/>
</dbReference>
<dbReference type="GO" id="GO:0004523">
    <property type="term" value="F:RNA-DNA hybrid ribonuclease activity"/>
    <property type="evidence" value="ECO:0007669"/>
    <property type="project" value="InterPro"/>
</dbReference>
<dbReference type="InterPro" id="IPR044730">
    <property type="entry name" value="RNase_H-like_dom_plant"/>
</dbReference>
<organism evidence="2 3">
    <name type="scientific">Arabidopsis suecica</name>
    <name type="common">Swedish thale-cress</name>
    <name type="synonym">Cardaminopsis suecica</name>
    <dbReference type="NCBI Taxonomy" id="45249"/>
    <lineage>
        <taxon>Eukaryota</taxon>
        <taxon>Viridiplantae</taxon>
        <taxon>Streptophyta</taxon>
        <taxon>Embryophyta</taxon>
        <taxon>Tracheophyta</taxon>
        <taxon>Spermatophyta</taxon>
        <taxon>Magnoliopsida</taxon>
        <taxon>eudicotyledons</taxon>
        <taxon>Gunneridae</taxon>
        <taxon>Pentapetalae</taxon>
        <taxon>rosids</taxon>
        <taxon>malvids</taxon>
        <taxon>Brassicales</taxon>
        <taxon>Brassicaceae</taxon>
        <taxon>Camelineae</taxon>
        <taxon>Arabidopsis</taxon>
    </lineage>
</organism>
<dbReference type="OrthoDB" id="1002037at2759"/>
<keyword evidence="3" id="KW-1185">Reference proteome</keyword>
<dbReference type="EMBL" id="JAEFBJ010000007">
    <property type="protein sequence ID" value="KAG7589698.1"/>
    <property type="molecule type" value="Genomic_DNA"/>
</dbReference>
<accession>A0A8T2BQ41</accession>
<reference evidence="2 3" key="1">
    <citation type="submission" date="2020-12" db="EMBL/GenBank/DDBJ databases">
        <title>Concerted genomic and epigenomic changes stabilize Arabidopsis allopolyploids.</title>
        <authorList>
            <person name="Chen Z."/>
        </authorList>
    </citation>
    <scope>NUCLEOTIDE SEQUENCE [LARGE SCALE GENOMIC DNA]</scope>
    <source>
        <strain evidence="2">As9502</strain>
        <tissue evidence="2">Leaf</tissue>
    </source>
</reference>
<dbReference type="Proteomes" id="UP000694251">
    <property type="component" value="Chromosome 7"/>
</dbReference>
<evidence type="ECO:0000259" key="1">
    <source>
        <dbReference type="PROSITE" id="PS50879"/>
    </source>
</evidence>
<evidence type="ECO:0000313" key="2">
    <source>
        <dbReference type="EMBL" id="KAG7589698.1"/>
    </source>
</evidence>
<dbReference type="PANTHER" id="PTHR47723">
    <property type="entry name" value="OS05G0353850 PROTEIN"/>
    <property type="match status" value="1"/>
</dbReference>
<gene>
    <name evidence="2" type="ORF">ISN44_As07g019410</name>
</gene>
<dbReference type="PROSITE" id="PS50879">
    <property type="entry name" value="RNASE_H_1"/>
    <property type="match status" value="1"/>
</dbReference>
<dbReference type="PANTHER" id="PTHR47723:SF13">
    <property type="entry name" value="PUTATIVE-RELATED"/>
    <property type="match status" value="1"/>
</dbReference>
<feature type="domain" description="RNase H type-1" evidence="1">
    <location>
        <begin position="1"/>
        <end position="141"/>
    </location>
</feature>
<dbReference type="AlphaFoldDB" id="A0A8T2BQ41"/>
<sequence>MVGWFKLNTDGASHGNPGLAAAGGVVRDGEGNWCSSFALNIGICSAPLAELWGVYYGLYIAWERGITCLELEVDSEIVVGFLRTGIEDLHPLEDNRLADELANYAFSLPLGCHLFASNPESVNLLLLEDFNGSAHPKNVRL</sequence>
<dbReference type="Pfam" id="PF13456">
    <property type="entry name" value="RVT_3"/>
    <property type="match status" value="1"/>
</dbReference>
<dbReference type="CDD" id="cd06222">
    <property type="entry name" value="RNase_H_like"/>
    <property type="match status" value="1"/>
</dbReference>